<sequence>MADFPRRTTFVYPEPFNVSLREAAAMDPRQRIALELVWEAVEDTRLPAERLRGAVAAVNGAESAVISGAHGRGARPHLARDGRTPPIL</sequence>
<comment type="caution">
    <text evidence="3">The sequence shown here is derived from an EMBL/GenBank/DDBJ whole genome shotgun (WGS) entry which is preliminary data.</text>
</comment>
<dbReference type="SUPFAM" id="SSF53901">
    <property type="entry name" value="Thiolase-like"/>
    <property type="match status" value="1"/>
</dbReference>
<evidence type="ECO:0000313" key="4">
    <source>
        <dbReference type="Proteomes" id="UP001183226"/>
    </source>
</evidence>
<dbReference type="Gene3D" id="3.40.47.10">
    <property type="match status" value="1"/>
</dbReference>
<name>A0ABU2KW83_9ACTN</name>
<feature type="region of interest" description="Disordered" evidence="1">
    <location>
        <begin position="68"/>
        <end position="88"/>
    </location>
</feature>
<proteinExistence type="predicted"/>
<dbReference type="Proteomes" id="UP001183226">
    <property type="component" value="Unassembled WGS sequence"/>
</dbReference>
<evidence type="ECO:0000259" key="2">
    <source>
        <dbReference type="Pfam" id="PF00109"/>
    </source>
</evidence>
<dbReference type="RefSeq" id="WP_311546095.1">
    <property type="nucleotide sequence ID" value="NZ_JAVREK010000016.1"/>
</dbReference>
<dbReference type="InterPro" id="IPR016039">
    <property type="entry name" value="Thiolase-like"/>
</dbReference>
<organism evidence="3 4">
    <name type="scientific">Streptomonospora wellingtoniae</name>
    <dbReference type="NCBI Taxonomy" id="3075544"/>
    <lineage>
        <taxon>Bacteria</taxon>
        <taxon>Bacillati</taxon>
        <taxon>Actinomycetota</taxon>
        <taxon>Actinomycetes</taxon>
        <taxon>Streptosporangiales</taxon>
        <taxon>Nocardiopsidaceae</taxon>
        <taxon>Streptomonospora</taxon>
    </lineage>
</organism>
<feature type="compositionally biased region" description="Basic and acidic residues" evidence="1">
    <location>
        <begin position="78"/>
        <end position="88"/>
    </location>
</feature>
<evidence type="ECO:0000313" key="3">
    <source>
        <dbReference type="EMBL" id="MDT0303559.1"/>
    </source>
</evidence>
<dbReference type="EMBL" id="JAVREK010000016">
    <property type="protein sequence ID" value="MDT0303559.1"/>
    <property type="molecule type" value="Genomic_DNA"/>
</dbReference>
<keyword evidence="4" id="KW-1185">Reference proteome</keyword>
<dbReference type="Pfam" id="PF00109">
    <property type="entry name" value="ketoacyl-synt"/>
    <property type="match status" value="1"/>
</dbReference>
<reference evidence="4" key="1">
    <citation type="submission" date="2023-07" db="EMBL/GenBank/DDBJ databases">
        <title>30 novel species of actinomycetes from the DSMZ collection.</title>
        <authorList>
            <person name="Nouioui I."/>
        </authorList>
    </citation>
    <scope>NUCLEOTIDE SEQUENCE [LARGE SCALE GENOMIC DNA]</scope>
    <source>
        <strain evidence="4">DSM 45055</strain>
    </source>
</reference>
<protein>
    <submittedName>
        <fullName evidence="3">Beta-ketoacyl synthase N-terminal-like domain-containing protein</fullName>
    </submittedName>
</protein>
<accession>A0ABU2KW83</accession>
<dbReference type="InterPro" id="IPR014030">
    <property type="entry name" value="Ketoacyl_synth_N"/>
</dbReference>
<gene>
    <name evidence="3" type="ORF">RM446_15685</name>
</gene>
<evidence type="ECO:0000256" key="1">
    <source>
        <dbReference type="SAM" id="MobiDB-lite"/>
    </source>
</evidence>
<feature type="domain" description="Beta-ketoacyl synthase-like N-terminal" evidence="2">
    <location>
        <begin position="13"/>
        <end position="61"/>
    </location>
</feature>